<dbReference type="Pfam" id="PF17830">
    <property type="entry name" value="STI1-HOP_DP"/>
    <property type="match status" value="2"/>
</dbReference>
<dbReference type="InterPro" id="IPR019734">
    <property type="entry name" value="TPR_rpt"/>
</dbReference>
<dbReference type="PANTHER" id="PTHR22904">
    <property type="entry name" value="TPR REPEAT CONTAINING PROTEIN"/>
    <property type="match status" value="1"/>
</dbReference>
<dbReference type="GO" id="GO:0042030">
    <property type="term" value="F:ATPase inhibitor activity"/>
    <property type="evidence" value="ECO:0007669"/>
    <property type="project" value="EnsemblFungi"/>
</dbReference>
<dbReference type="InterPro" id="IPR058209">
    <property type="entry name" value="TPR_BSK1_C"/>
</dbReference>
<reference evidence="9 10" key="1">
    <citation type="journal article" date="2011" name="Proc. Natl. Acad. Sci. U.S.A.">
        <title>Evolutionary erosion of yeast sex chromosomes by mating-type switching accidents.</title>
        <authorList>
            <person name="Gordon J.L."/>
            <person name="Armisen D."/>
            <person name="Proux-Wera E."/>
            <person name="Oheigeartaigh S.S."/>
            <person name="Byrne K.P."/>
            <person name="Wolfe K.H."/>
        </authorList>
    </citation>
    <scope>NUCLEOTIDE SEQUENCE [LARGE SCALE GENOMIC DNA]</scope>
    <source>
        <strain evidence="10">ATCC MYA-139 / BCRC 22969 / CBS 8797 / CCRC 22969 / KCTC 17520 / NBRC 10181 / NCYC 3082</strain>
    </source>
</reference>
<keyword evidence="10" id="KW-1185">Reference proteome</keyword>
<dbReference type="Proteomes" id="UP000006310">
    <property type="component" value="Chromosome 2"/>
</dbReference>
<evidence type="ECO:0000313" key="10">
    <source>
        <dbReference type="Proteomes" id="UP000006310"/>
    </source>
</evidence>
<dbReference type="PROSITE" id="PS50005">
    <property type="entry name" value="TPR"/>
    <property type="match status" value="4"/>
</dbReference>
<accession>J7S4S2</accession>
<dbReference type="GO" id="GO:0003729">
    <property type="term" value="F:mRNA binding"/>
    <property type="evidence" value="ECO:0007669"/>
    <property type="project" value="EnsemblFungi"/>
</dbReference>
<comment type="subcellular location">
    <subcellularLocation>
        <location evidence="1">Cytoplasm</location>
    </subcellularLocation>
</comment>
<feature type="domain" description="STI1" evidence="8">
    <location>
        <begin position="526"/>
        <end position="565"/>
    </location>
</feature>
<dbReference type="Gene3D" id="1.25.40.10">
    <property type="entry name" value="Tetratricopeptide repeat domain"/>
    <property type="match status" value="3"/>
</dbReference>
<dbReference type="PANTHER" id="PTHR22904:SF523">
    <property type="entry name" value="STRESS-INDUCED-PHOSPHOPROTEIN 1"/>
    <property type="match status" value="1"/>
</dbReference>
<dbReference type="OrthoDB" id="2423701at2759"/>
<dbReference type="SMART" id="SM00028">
    <property type="entry name" value="TPR"/>
    <property type="match status" value="9"/>
</dbReference>
<keyword evidence="4 6" id="KW-0802">TPR repeat</keyword>
<dbReference type="RefSeq" id="XP_022463007.1">
    <property type="nucleotide sequence ID" value="XM_022611616.1"/>
</dbReference>
<evidence type="ECO:0000256" key="7">
    <source>
        <dbReference type="SAM" id="MobiDB-lite"/>
    </source>
</evidence>
<protein>
    <recommendedName>
        <fullName evidence="8">STI1 domain-containing protein</fullName>
    </recommendedName>
</protein>
<organism evidence="9 10">
    <name type="scientific">Huiozyma naganishii (strain ATCC MYA-139 / BCRC 22969 / CBS 8797 / KCTC 17520 / NBRC 10181 / NCYC 3082 / Yp74L-3)</name>
    <name type="common">Yeast</name>
    <name type="synonym">Kazachstania naganishii</name>
    <dbReference type="NCBI Taxonomy" id="1071383"/>
    <lineage>
        <taxon>Eukaryota</taxon>
        <taxon>Fungi</taxon>
        <taxon>Dikarya</taxon>
        <taxon>Ascomycota</taxon>
        <taxon>Saccharomycotina</taxon>
        <taxon>Saccharomycetes</taxon>
        <taxon>Saccharomycetales</taxon>
        <taxon>Saccharomycetaceae</taxon>
        <taxon>Huiozyma</taxon>
    </lineage>
</organism>
<feature type="repeat" description="TPR" evidence="6">
    <location>
        <begin position="385"/>
        <end position="418"/>
    </location>
</feature>
<dbReference type="GeneID" id="34524411"/>
<evidence type="ECO:0000256" key="6">
    <source>
        <dbReference type="PROSITE-ProRule" id="PRU00339"/>
    </source>
</evidence>
<proteinExistence type="predicted"/>
<dbReference type="FunFam" id="1.25.40.10:FF:000020">
    <property type="entry name" value="Stress-induced phosphoprotein 1"/>
    <property type="match status" value="1"/>
</dbReference>
<feature type="repeat" description="TPR" evidence="6">
    <location>
        <begin position="5"/>
        <end position="38"/>
    </location>
</feature>
<feature type="repeat" description="TPR" evidence="6">
    <location>
        <begin position="325"/>
        <end position="358"/>
    </location>
</feature>
<dbReference type="GO" id="GO:0051879">
    <property type="term" value="F:Hsp90 protein binding"/>
    <property type="evidence" value="ECO:0007669"/>
    <property type="project" value="EnsemblFungi"/>
</dbReference>
<sequence length="579" mass="64881">MSLTADEYKQQGNSAFAAKKYDEAVDLFTKAIEVSETPNHVLYSNRSASYASEQKFNEALKDALECTKINPSWAKGYTREGAAHFGMGNLDDAEASYKKALELDANNKIAKEGIEQIQRVQSQRQAQPDLGLTEMFNDPNLIEKLKNNPKTAELMNDPQLVAKLLSFRSNPNGLAQDLFSDPRLMTIMGTLMGIDLNMPDLSQSNSAPKNPESPSGGEPKKEEPKQEQKPKEAEPEAESMDVDQDESKVAAEEAKVEGNKAYKARNFDEAIACYNKAWELDNNITYLNNRSAAEFEKGEYDTAINTLNEAIEKGREMRADYKIIAKSFARIGNAYVKMGNLKEAINHYQKSLTEHRTPEILAKLRHAEKEEKKREVEDYINPEKAEEARLEGKEYFTKGDWPSAVKAYTEMIKRAPEDARGYSNRAAALSKLMSFPDAISDCNKAIEKDPNFVRAYIRKATAQIAVKDFSYAIETLDAARTKDAEVNGGANAREIDQLYMKAAQQRFQPATGDETPEQTYERAMRDPEVAKIMQDPVLQSILQQAQNDPAALQEHMKNPEIFKKIQTLIAAGIIKTGRA</sequence>
<name>J7S4S2_HUIN7</name>
<dbReference type="Gene3D" id="1.10.260.100">
    <property type="match status" value="2"/>
</dbReference>
<evidence type="ECO:0000256" key="5">
    <source>
        <dbReference type="ARBA" id="ARBA00064323"/>
    </source>
</evidence>
<dbReference type="STRING" id="1071383.J7S4S2"/>
<evidence type="ECO:0000313" key="9">
    <source>
        <dbReference type="EMBL" id="CCK68761.1"/>
    </source>
</evidence>
<dbReference type="AlphaFoldDB" id="J7S4S2"/>
<feature type="compositionally biased region" description="Acidic residues" evidence="7">
    <location>
        <begin position="235"/>
        <end position="244"/>
    </location>
</feature>
<feature type="repeat" description="TPR" evidence="6">
    <location>
        <begin position="74"/>
        <end position="107"/>
    </location>
</feature>
<dbReference type="GO" id="GO:0006457">
    <property type="term" value="P:protein folding"/>
    <property type="evidence" value="ECO:0007669"/>
    <property type="project" value="EnsemblFungi"/>
</dbReference>
<dbReference type="FunFam" id="1.25.40.10:FF:000027">
    <property type="entry name" value="stress-induced-phosphoprotein 1 isoform X1"/>
    <property type="match status" value="1"/>
</dbReference>
<reference evidence="10" key="2">
    <citation type="submission" date="2012-08" db="EMBL/GenBank/DDBJ databases">
        <title>Genome sequence of Kazachstania naganishii.</title>
        <authorList>
            <person name="Gordon J.L."/>
            <person name="Armisen D."/>
            <person name="Proux-Wera E."/>
            <person name="OhEigeartaigh S.S."/>
            <person name="Byrne K.P."/>
            <person name="Wolfe K.H."/>
        </authorList>
    </citation>
    <scope>NUCLEOTIDE SEQUENCE [LARGE SCALE GENOMIC DNA]</scope>
    <source>
        <strain evidence="10">ATCC MYA-139 / BCRC 22969 / CBS 8797 / CCRC 22969 / KCTC 17520 / NBRC 10181 / NCYC 3082</strain>
    </source>
</reference>
<feature type="compositionally biased region" description="Basic and acidic residues" evidence="7">
    <location>
        <begin position="218"/>
        <end position="234"/>
    </location>
</feature>
<evidence type="ECO:0000256" key="2">
    <source>
        <dbReference type="ARBA" id="ARBA00022490"/>
    </source>
</evidence>
<dbReference type="Pfam" id="PF13424">
    <property type="entry name" value="TPR_12"/>
    <property type="match status" value="1"/>
</dbReference>
<dbReference type="EMBL" id="HE978315">
    <property type="protein sequence ID" value="CCK68761.1"/>
    <property type="molecule type" value="Genomic_DNA"/>
</dbReference>
<dbReference type="HOGENOM" id="CLU_000134_46_5_1"/>
<dbReference type="FunFam" id="1.10.260.100:FF:000002">
    <property type="entry name" value="Stress-induced-phosphoprotein 1 (Hsp70/Hsp90-organizing)"/>
    <property type="match status" value="1"/>
</dbReference>
<dbReference type="GO" id="GO:0006626">
    <property type="term" value="P:protein targeting to mitochondrion"/>
    <property type="evidence" value="ECO:0007669"/>
    <property type="project" value="EnsemblFungi"/>
</dbReference>
<dbReference type="Pfam" id="PF13432">
    <property type="entry name" value="TPR_16"/>
    <property type="match status" value="1"/>
</dbReference>
<dbReference type="SUPFAM" id="SSF48452">
    <property type="entry name" value="TPR-like"/>
    <property type="match status" value="3"/>
</dbReference>
<dbReference type="SMART" id="SM00727">
    <property type="entry name" value="STI1"/>
    <property type="match status" value="2"/>
</dbReference>
<dbReference type="PROSITE" id="PS50293">
    <property type="entry name" value="TPR_REGION"/>
    <property type="match status" value="1"/>
</dbReference>
<dbReference type="Pfam" id="PF25575">
    <property type="entry name" value="TPR_BSK1_C"/>
    <property type="match status" value="1"/>
</dbReference>
<dbReference type="InterPro" id="IPR041243">
    <property type="entry name" value="STI1/HOP_DP"/>
</dbReference>
<feature type="region of interest" description="Disordered" evidence="7">
    <location>
        <begin position="197"/>
        <end position="255"/>
    </location>
</feature>
<evidence type="ECO:0000256" key="3">
    <source>
        <dbReference type="ARBA" id="ARBA00022737"/>
    </source>
</evidence>
<dbReference type="GO" id="GO:0008104">
    <property type="term" value="P:intracellular protein localization"/>
    <property type="evidence" value="ECO:0007669"/>
    <property type="project" value="EnsemblFungi"/>
</dbReference>
<gene>
    <name evidence="9" type="primary">KNAG0B03200</name>
    <name evidence="9" type="ordered locus">KNAG_0B03200</name>
</gene>
<feature type="domain" description="STI1" evidence="8">
    <location>
        <begin position="138"/>
        <end position="177"/>
    </location>
</feature>
<dbReference type="FunFam" id="1.25.40.10:FF:000010">
    <property type="entry name" value="Stress-induced phosphoprotein 1"/>
    <property type="match status" value="1"/>
</dbReference>
<evidence type="ECO:0000256" key="1">
    <source>
        <dbReference type="ARBA" id="ARBA00004496"/>
    </source>
</evidence>
<dbReference type="InterPro" id="IPR006636">
    <property type="entry name" value="STI1_HS-bd"/>
</dbReference>
<dbReference type="GO" id="GO:0005737">
    <property type="term" value="C:cytoplasm"/>
    <property type="evidence" value="ECO:0007669"/>
    <property type="project" value="UniProtKB-SubCell"/>
</dbReference>
<dbReference type="OMA" id="MYSAREN"/>
<dbReference type="GO" id="GO:0030544">
    <property type="term" value="F:Hsp70 protein binding"/>
    <property type="evidence" value="ECO:0007669"/>
    <property type="project" value="EnsemblFungi"/>
</dbReference>
<evidence type="ECO:0000256" key="4">
    <source>
        <dbReference type="ARBA" id="ARBA00022803"/>
    </source>
</evidence>
<keyword evidence="2" id="KW-0963">Cytoplasm</keyword>
<dbReference type="KEGG" id="kng:KNAG_0B03200"/>
<dbReference type="eggNOG" id="KOG0548">
    <property type="taxonomic scope" value="Eukaryota"/>
</dbReference>
<dbReference type="FunFam" id="1.10.260.100:FF:000004">
    <property type="entry name" value="Putative stress-induced-phosphoprotein 1"/>
    <property type="match status" value="1"/>
</dbReference>
<feature type="compositionally biased region" description="Basic and acidic residues" evidence="7">
    <location>
        <begin position="245"/>
        <end position="255"/>
    </location>
</feature>
<comment type="subunit">
    <text evidence="5">Part of a larger complex that includes HSP70, HSP90, and immunophilins.</text>
</comment>
<evidence type="ECO:0000259" key="8">
    <source>
        <dbReference type="SMART" id="SM00727"/>
    </source>
</evidence>
<keyword evidence="3" id="KW-0677">Repeat</keyword>
<dbReference type="InterPro" id="IPR011990">
    <property type="entry name" value="TPR-like_helical_dom_sf"/>
</dbReference>